<protein>
    <submittedName>
        <fullName evidence="4">Methylhydantoinase</fullName>
    </submittedName>
</protein>
<evidence type="ECO:0000259" key="2">
    <source>
        <dbReference type="Pfam" id="PF05378"/>
    </source>
</evidence>
<dbReference type="AlphaFoldDB" id="A0A1Q8ZVM7"/>
<dbReference type="Proteomes" id="UP000186894">
    <property type="component" value="Unassembled WGS sequence"/>
</dbReference>
<dbReference type="STRING" id="1867956.BJF95_02645"/>
<keyword evidence="5" id="KW-1185">Reference proteome</keyword>
<dbReference type="PANTHER" id="PTHR11365:SF23">
    <property type="entry name" value="HYPOTHETICAL 5-OXOPROLINASE (EUROFUNG)-RELATED"/>
    <property type="match status" value="1"/>
</dbReference>
<reference evidence="4 5" key="1">
    <citation type="submission" date="2016-09" db="EMBL/GenBank/DDBJ databases">
        <title>Rhizobium oryziradicis sp. nov., isolated from the root of rice.</title>
        <authorList>
            <person name="Zhao J."/>
            <person name="Zhang X."/>
        </authorList>
    </citation>
    <scope>NUCLEOTIDE SEQUENCE [LARGE SCALE GENOMIC DNA]</scope>
    <source>
        <strain evidence="4 5">N19</strain>
    </source>
</reference>
<dbReference type="GO" id="GO:0005829">
    <property type="term" value="C:cytosol"/>
    <property type="evidence" value="ECO:0007669"/>
    <property type="project" value="TreeGrafter"/>
</dbReference>
<dbReference type="InterPro" id="IPR002821">
    <property type="entry name" value="Hydantoinase_A"/>
</dbReference>
<name>A0A1Q8ZVM7_9HYPH</name>
<sequence length="687" mass="74304">MIRLATDVGGTFTDLVGYDERTGEVFTAKSLTTVDDQSEGVLSAIDMSEKKDGLRVRDVTFFAHGGTTVINAITERKGAKTALITTAGFRDVLEIGRGNRPDLYNLQFHSPEPFVPRHLRFEVRERVDASGRVVQPLELCDLRPIIRALEAEDVDAVAILFLHSYANPEHEATCADILADALPFATICASHQVSRQWREYERTNTTVLNAYVQPIIQHYFERLEASLTQRNLTCPYYAMQSNGGISSFDHVTQSPLTMVESGPAGGVAGAARIGAELGESEILSLDVGGTTAKCSLIHGNRPTLNAEYKLEHTRIEPGYAVQVPVVDIVEIGAGGGSIAWLDERGALRVGPESAGSNPGPACYGRGGDKPTLSDALLTLGIFDPATFAGGTMVLHKDKAAAAIATIAKPLNLSIEDAAQAIVDIAHATMINALKLVTVQRGHDPRDVSLLISGGAGPAMASNLGRELQAKSTIVPPHPGIFSAWGMLAAEPRADFRETWFAQLQGDALLKAKDRFAQMEEEAIAYFAAGSNADIRFNYQIEARYKGQEHGVFANFADGFTIDDFRQNFHEVHERAYSFRLADAEIELTTLHVEAVLKGKTISLSKIKVEGLSAATARTGERSVYFGHQGGWRPCSVYDRLSLPINEIMAGPLLIEETTATTLVLSGQTVTMTDTGILVIREQEALAI</sequence>
<evidence type="ECO:0000313" key="5">
    <source>
        <dbReference type="Proteomes" id="UP000186894"/>
    </source>
</evidence>
<proteinExistence type="predicted"/>
<gene>
    <name evidence="4" type="ORF">BJF95_02645</name>
</gene>
<evidence type="ECO:0000259" key="1">
    <source>
        <dbReference type="Pfam" id="PF01968"/>
    </source>
</evidence>
<evidence type="ECO:0000259" key="3">
    <source>
        <dbReference type="Pfam" id="PF19278"/>
    </source>
</evidence>
<dbReference type="RefSeq" id="WP_075638198.1">
    <property type="nucleotide sequence ID" value="NZ_MKIM01000022.1"/>
</dbReference>
<dbReference type="GO" id="GO:0006749">
    <property type="term" value="P:glutathione metabolic process"/>
    <property type="evidence" value="ECO:0007669"/>
    <property type="project" value="TreeGrafter"/>
</dbReference>
<dbReference type="InterPro" id="IPR008040">
    <property type="entry name" value="Hydant_A_N"/>
</dbReference>
<dbReference type="InterPro" id="IPR045079">
    <property type="entry name" value="Oxoprolinase-like"/>
</dbReference>
<dbReference type="Pfam" id="PF01968">
    <property type="entry name" value="Hydantoinase_A"/>
    <property type="match status" value="1"/>
</dbReference>
<dbReference type="Pfam" id="PF05378">
    <property type="entry name" value="Hydant_A_N"/>
    <property type="match status" value="1"/>
</dbReference>
<feature type="domain" description="Hydantoinase A/oxoprolinase" evidence="1">
    <location>
        <begin position="202"/>
        <end position="494"/>
    </location>
</feature>
<evidence type="ECO:0000313" key="4">
    <source>
        <dbReference type="EMBL" id="OLP46075.1"/>
    </source>
</evidence>
<dbReference type="OrthoDB" id="9759608at2"/>
<dbReference type="EMBL" id="MKIM01000022">
    <property type="protein sequence ID" value="OLP46075.1"/>
    <property type="molecule type" value="Genomic_DNA"/>
</dbReference>
<feature type="domain" description="Acetophenone carboxylase-like C-terminal" evidence="3">
    <location>
        <begin position="516"/>
        <end position="674"/>
    </location>
</feature>
<dbReference type="InterPro" id="IPR049517">
    <property type="entry name" value="ACX-like_C"/>
</dbReference>
<dbReference type="Pfam" id="PF19278">
    <property type="entry name" value="Hydant_A_C"/>
    <property type="match status" value="1"/>
</dbReference>
<accession>A0A1Q8ZVM7</accession>
<comment type="caution">
    <text evidence="4">The sequence shown here is derived from an EMBL/GenBank/DDBJ whole genome shotgun (WGS) entry which is preliminary data.</text>
</comment>
<dbReference type="PANTHER" id="PTHR11365">
    <property type="entry name" value="5-OXOPROLINASE RELATED"/>
    <property type="match status" value="1"/>
</dbReference>
<organism evidence="4 5">
    <name type="scientific">Rhizobium oryziradicis</name>
    <dbReference type="NCBI Taxonomy" id="1867956"/>
    <lineage>
        <taxon>Bacteria</taxon>
        <taxon>Pseudomonadati</taxon>
        <taxon>Pseudomonadota</taxon>
        <taxon>Alphaproteobacteria</taxon>
        <taxon>Hyphomicrobiales</taxon>
        <taxon>Rhizobiaceae</taxon>
        <taxon>Rhizobium/Agrobacterium group</taxon>
        <taxon>Rhizobium</taxon>
    </lineage>
</organism>
<feature type="domain" description="Hydantoinase/oxoprolinase N-terminal" evidence="2">
    <location>
        <begin position="4"/>
        <end position="179"/>
    </location>
</feature>
<dbReference type="GO" id="GO:0017168">
    <property type="term" value="F:5-oxoprolinase (ATP-hydrolyzing) activity"/>
    <property type="evidence" value="ECO:0007669"/>
    <property type="project" value="TreeGrafter"/>
</dbReference>